<reference evidence="1" key="1">
    <citation type="journal article" date="2013" name="Lancet">
        <title>First case of E anophelis outbreak in an intensive-care unit.</title>
        <authorList>
            <person name="Teo J."/>
            <person name="Tan S.Y."/>
            <person name="Tay M."/>
            <person name="Ding Y."/>
            <person name="Kjelleberg S."/>
            <person name="Givskov M."/>
            <person name="Lin R.T."/>
            <person name="Yang L."/>
        </authorList>
    </citation>
    <scope>NUCLEOTIDE SEQUENCE [LARGE SCALE GENOMIC DNA]</scope>
    <source>
        <strain evidence="1">NUHP1</strain>
    </source>
</reference>
<organism evidence="1 2">
    <name type="scientific">Elizabethkingia anophelis NUHP1</name>
    <dbReference type="NCBI Taxonomy" id="1338011"/>
    <lineage>
        <taxon>Bacteria</taxon>
        <taxon>Pseudomonadati</taxon>
        <taxon>Bacteroidota</taxon>
        <taxon>Flavobacteriia</taxon>
        <taxon>Flavobacteriales</taxon>
        <taxon>Weeksellaceae</taxon>
        <taxon>Elizabethkingia</taxon>
    </lineage>
</organism>
<dbReference type="KEGG" id="eao:BD94_1541"/>
<dbReference type="AlphaFoldDB" id="A0A077ECP1"/>
<evidence type="ECO:0000313" key="2">
    <source>
        <dbReference type="Proteomes" id="UP000028933"/>
    </source>
</evidence>
<gene>
    <name evidence="1" type="ORF">BD94_1541</name>
</gene>
<protein>
    <recommendedName>
        <fullName evidence="3">YhcG N-terminal domain-containing protein</fullName>
    </recommendedName>
</protein>
<reference evidence="1" key="2">
    <citation type="journal article" date="2015" name="Genome Biol. Evol.">
        <title>Complete Genome Sequence and Transcriptomic Analysis of the Novel Pathogen Elizabethkingia anophelis in Response to Oxidative Stress.</title>
        <authorList>
            <person name="Li Y."/>
            <person name="Liu Y."/>
            <person name="Chew S.C."/>
            <person name="Tay M."/>
            <person name="Salido M.M."/>
            <person name="Teo J."/>
            <person name="Lauro F.M."/>
            <person name="Givskov M."/>
            <person name="Yang L."/>
        </authorList>
    </citation>
    <scope>NUCLEOTIDE SEQUENCE</scope>
    <source>
        <strain evidence="1">NUHP1</strain>
    </source>
</reference>
<sequence>MAEKPQNSSKTLYNSIAQIIIDAKSAVYRNTNAIVLKMYWEIGKLIIEE</sequence>
<dbReference type="Proteomes" id="UP000028933">
    <property type="component" value="Chromosome"/>
</dbReference>
<dbReference type="HOGENOM" id="CLU_3135159_0_0_10"/>
<proteinExistence type="predicted"/>
<dbReference type="RefSeq" id="WP_139173984.1">
    <property type="nucleotide sequence ID" value="NZ_CP007547.1"/>
</dbReference>
<name>A0A077ECP1_9FLAO</name>
<dbReference type="STRING" id="1338011.BD94_1541"/>
<evidence type="ECO:0008006" key="3">
    <source>
        <dbReference type="Google" id="ProtNLM"/>
    </source>
</evidence>
<evidence type="ECO:0000313" key="1">
    <source>
        <dbReference type="EMBL" id="AIL45316.1"/>
    </source>
</evidence>
<accession>A0A077ECP1</accession>
<dbReference type="EMBL" id="CP007547">
    <property type="protein sequence ID" value="AIL45316.1"/>
    <property type="molecule type" value="Genomic_DNA"/>
</dbReference>